<dbReference type="GO" id="GO:0003688">
    <property type="term" value="F:DNA replication origin binding"/>
    <property type="evidence" value="ECO:0007669"/>
    <property type="project" value="TreeGrafter"/>
</dbReference>
<feature type="compositionally biased region" description="Polar residues" evidence="1">
    <location>
        <begin position="710"/>
        <end position="719"/>
    </location>
</feature>
<proteinExistence type="predicted"/>
<dbReference type="PANTHER" id="PTHR42048">
    <property type="entry name" value="ARS-BINDING PROTEIN 2"/>
    <property type="match status" value="1"/>
</dbReference>
<reference evidence="2" key="1">
    <citation type="submission" date="2023-06" db="EMBL/GenBank/DDBJ databases">
        <title>Genome-scale phylogeny and comparative genomics of the fungal order Sordariales.</title>
        <authorList>
            <consortium name="Lawrence Berkeley National Laboratory"/>
            <person name="Hensen N."/>
            <person name="Bonometti L."/>
            <person name="Westerberg I."/>
            <person name="Brannstrom I.O."/>
            <person name="Guillou S."/>
            <person name="Cros-Aarteil S."/>
            <person name="Calhoun S."/>
            <person name="Haridas S."/>
            <person name="Kuo A."/>
            <person name="Mondo S."/>
            <person name="Pangilinan J."/>
            <person name="Riley R."/>
            <person name="LaButti K."/>
            <person name="Andreopoulos B."/>
            <person name="Lipzen A."/>
            <person name="Chen C."/>
            <person name="Yanf M."/>
            <person name="Daum C."/>
            <person name="Ng V."/>
            <person name="Clum A."/>
            <person name="Steindorff A."/>
            <person name="Ohm R."/>
            <person name="Martin F."/>
            <person name="Silar P."/>
            <person name="Natvig D."/>
            <person name="Lalanne C."/>
            <person name="Gautier V."/>
            <person name="Ament-velasquez S.L."/>
            <person name="Kruys A."/>
            <person name="Hutchinson M.I."/>
            <person name="Powell A.J."/>
            <person name="Barry K."/>
            <person name="Miller A.N."/>
            <person name="Grigoriev I.V."/>
            <person name="Debuchy R."/>
            <person name="Gladieux P."/>
            <person name="Thoren M.H."/>
            <person name="Johannesson H."/>
        </authorList>
    </citation>
    <scope>NUCLEOTIDE SEQUENCE</scope>
    <source>
        <strain evidence="2">SMH3391-2</strain>
    </source>
</reference>
<evidence type="ECO:0000256" key="1">
    <source>
        <dbReference type="SAM" id="MobiDB-lite"/>
    </source>
</evidence>
<name>A0AA39TML1_9PEZI</name>
<dbReference type="PANTHER" id="PTHR42048:SF1">
    <property type="entry name" value="ARS-BINDING PROTEIN 2"/>
    <property type="match status" value="1"/>
</dbReference>
<feature type="region of interest" description="Disordered" evidence="1">
    <location>
        <begin position="646"/>
        <end position="720"/>
    </location>
</feature>
<sequence>MQRPPQHQSVFTASPNSVDPGPDPASRRLPDRNVNNDTIEDTYVAFVLYCNPAVPPDTDSANLREAFRTPPKSGGKTFSTYVLFELIKQLDAKELKTWAELALKLGVEPPDQEKGQSSQKIQQYAVRLKRWMHSMHVDAFFEFLLDRPQPYWTEIPSDQTPITESGRDGVAAEDDMALRALLPQIKPRRGRRKPDDDEAKDSPSQRPSPLTDEYGNVRNDGGLMEPWSAQPPDGRGSVFLFPSDPSRLSAIGQTSVPSWASNDVAQTPMSAYPHSAITPSTRNAFWADEPRSAITPSKPRSMSRRHGAKVVSSAWRSSIGSGTGKTRGRPPINRGINSDGPYSAFPGTSEMHTFKLPSPIPESDAAMSHDSATPSQNIPPPSFSPTVPPAASITSQPVVQSPIQASPAQESAPRPAKRSRLSLQVPERVGGEVRLATPPPPLPSTTPVVMINGQSPRDDAPTPASASQQIFETETETTPSFLPQPQSQSQSQSLPQPQPPPPPSQQQKQKKQAAVSFTDPTDRTNLDALEAFFVSEILIASWCDADNKSIPPCTVDEAWGICETVIENLLGTAVTKEAFLINLAALAGGRLLMNTNCLKIKRLEEMGDRTRYSCSWELRLGDIRGEYSMEEVVLVGKWRGRDRGRELKRKRGGDGENGGGNGNENGNGEGGGGGEGKDGDREEGIGHRRNGHNNDGNGGRGVEDDENASEGINTDNGDSYWQKRYKEMAVMLQKKDDELAQLKAGLVGLLRGPNRREE</sequence>
<evidence type="ECO:0000313" key="2">
    <source>
        <dbReference type="EMBL" id="KAK0612844.1"/>
    </source>
</evidence>
<dbReference type="InterPro" id="IPR018562">
    <property type="entry name" value="ARS-binding_2"/>
</dbReference>
<organism evidence="2 3">
    <name type="scientific">Bombardia bombarda</name>
    <dbReference type="NCBI Taxonomy" id="252184"/>
    <lineage>
        <taxon>Eukaryota</taxon>
        <taxon>Fungi</taxon>
        <taxon>Dikarya</taxon>
        <taxon>Ascomycota</taxon>
        <taxon>Pezizomycotina</taxon>
        <taxon>Sordariomycetes</taxon>
        <taxon>Sordariomycetidae</taxon>
        <taxon>Sordariales</taxon>
        <taxon>Lasiosphaeriaceae</taxon>
        <taxon>Bombardia</taxon>
    </lineage>
</organism>
<dbReference type="Pfam" id="PF09441">
    <property type="entry name" value="Abp2"/>
    <property type="match status" value="1"/>
</dbReference>
<feature type="compositionally biased region" description="Gly residues" evidence="1">
    <location>
        <begin position="655"/>
        <end position="674"/>
    </location>
</feature>
<dbReference type="AlphaFoldDB" id="A0AA39TML1"/>
<keyword evidence="3" id="KW-1185">Reference proteome</keyword>
<dbReference type="Proteomes" id="UP001174934">
    <property type="component" value="Unassembled WGS sequence"/>
</dbReference>
<comment type="caution">
    <text evidence="2">The sequence shown here is derived from an EMBL/GenBank/DDBJ whole genome shotgun (WGS) entry which is preliminary data.</text>
</comment>
<dbReference type="EMBL" id="JAULSR010000008">
    <property type="protein sequence ID" value="KAK0612844.1"/>
    <property type="molecule type" value="Genomic_DNA"/>
</dbReference>
<feature type="compositionally biased region" description="Pro residues" evidence="1">
    <location>
        <begin position="377"/>
        <end position="388"/>
    </location>
</feature>
<feature type="compositionally biased region" description="Polar residues" evidence="1">
    <location>
        <begin position="464"/>
        <end position="481"/>
    </location>
</feature>
<feature type="region of interest" description="Disordered" evidence="1">
    <location>
        <begin position="180"/>
        <end position="238"/>
    </location>
</feature>
<feature type="compositionally biased region" description="Polar residues" evidence="1">
    <location>
        <begin position="393"/>
        <end position="409"/>
    </location>
</feature>
<feature type="region of interest" description="Disordered" evidence="1">
    <location>
        <begin position="1"/>
        <end position="34"/>
    </location>
</feature>
<feature type="compositionally biased region" description="Basic and acidic residues" evidence="1">
    <location>
        <begin position="675"/>
        <end position="686"/>
    </location>
</feature>
<accession>A0AA39TML1</accession>
<evidence type="ECO:0000313" key="3">
    <source>
        <dbReference type="Proteomes" id="UP001174934"/>
    </source>
</evidence>
<feature type="region of interest" description="Disordered" evidence="1">
    <location>
        <begin position="293"/>
        <end position="517"/>
    </location>
</feature>
<feature type="compositionally biased region" description="Polar residues" evidence="1">
    <location>
        <begin position="1"/>
        <end position="17"/>
    </location>
</feature>
<protein>
    <submittedName>
        <fullName evidence="2">ARS binding protein 2-domain-containing protein</fullName>
    </submittedName>
</protein>
<gene>
    <name evidence="2" type="ORF">B0T17DRAFT_498950</name>
</gene>
<feature type="compositionally biased region" description="Low complexity" evidence="1">
    <location>
        <begin position="483"/>
        <end position="495"/>
    </location>
</feature>